<reference evidence="3" key="2">
    <citation type="submission" date="2015-01" db="EMBL/GenBank/DDBJ databases">
        <title>Evolutionary Origins and Diversification of the Mycorrhizal Mutualists.</title>
        <authorList>
            <consortium name="DOE Joint Genome Institute"/>
            <consortium name="Mycorrhizal Genomics Consortium"/>
            <person name="Kohler A."/>
            <person name="Kuo A."/>
            <person name="Nagy L.G."/>
            <person name="Floudas D."/>
            <person name="Copeland A."/>
            <person name="Barry K.W."/>
            <person name="Cichocki N."/>
            <person name="Veneault-Fourrey C."/>
            <person name="LaButti K."/>
            <person name="Lindquist E.A."/>
            <person name="Lipzen A."/>
            <person name="Lundell T."/>
            <person name="Morin E."/>
            <person name="Murat C."/>
            <person name="Riley R."/>
            <person name="Ohm R."/>
            <person name="Sun H."/>
            <person name="Tunlid A."/>
            <person name="Henrissat B."/>
            <person name="Grigoriev I.V."/>
            <person name="Hibbett D.S."/>
            <person name="Martin F."/>
        </authorList>
    </citation>
    <scope>NUCLEOTIDE SEQUENCE [LARGE SCALE GENOMIC DNA]</scope>
    <source>
        <strain evidence="3">F 1598</strain>
    </source>
</reference>
<evidence type="ECO:0000313" key="2">
    <source>
        <dbReference type="EMBL" id="KIM86213.1"/>
    </source>
</evidence>
<name>A0A0C3BIS6_PILCF</name>
<sequence>MHCREERITNGSSTCDKNGVERKEAFQKQAQVFMPSPGTSGDWSDEWINMQLQKERTKT</sequence>
<dbReference type="EMBL" id="KN832982">
    <property type="protein sequence ID" value="KIM86213.1"/>
    <property type="molecule type" value="Genomic_DNA"/>
</dbReference>
<dbReference type="InParanoid" id="A0A0C3BIS6"/>
<dbReference type="HOGENOM" id="CLU_2961630_0_0_1"/>
<protein>
    <submittedName>
        <fullName evidence="2">Uncharacterized protein</fullName>
    </submittedName>
</protein>
<keyword evidence="3" id="KW-1185">Reference proteome</keyword>
<evidence type="ECO:0000313" key="3">
    <source>
        <dbReference type="Proteomes" id="UP000054166"/>
    </source>
</evidence>
<accession>A0A0C3BIS6</accession>
<dbReference type="AlphaFoldDB" id="A0A0C3BIS6"/>
<organism evidence="2 3">
    <name type="scientific">Piloderma croceum (strain F 1598)</name>
    <dbReference type="NCBI Taxonomy" id="765440"/>
    <lineage>
        <taxon>Eukaryota</taxon>
        <taxon>Fungi</taxon>
        <taxon>Dikarya</taxon>
        <taxon>Basidiomycota</taxon>
        <taxon>Agaricomycotina</taxon>
        <taxon>Agaricomycetes</taxon>
        <taxon>Agaricomycetidae</taxon>
        <taxon>Atheliales</taxon>
        <taxon>Atheliaceae</taxon>
        <taxon>Piloderma</taxon>
    </lineage>
</organism>
<gene>
    <name evidence="2" type="ORF">PILCRDRAFT_816145</name>
</gene>
<feature type="region of interest" description="Disordered" evidence="1">
    <location>
        <begin position="1"/>
        <end position="20"/>
    </location>
</feature>
<proteinExistence type="predicted"/>
<evidence type="ECO:0000256" key="1">
    <source>
        <dbReference type="SAM" id="MobiDB-lite"/>
    </source>
</evidence>
<reference evidence="2 3" key="1">
    <citation type="submission" date="2014-04" db="EMBL/GenBank/DDBJ databases">
        <authorList>
            <consortium name="DOE Joint Genome Institute"/>
            <person name="Kuo A."/>
            <person name="Tarkka M."/>
            <person name="Buscot F."/>
            <person name="Kohler A."/>
            <person name="Nagy L.G."/>
            <person name="Floudas D."/>
            <person name="Copeland A."/>
            <person name="Barry K.W."/>
            <person name="Cichocki N."/>
            <person name="Veneault-Fourrey C."/>
            <person name="LaButti K."/>
            <person name="Lindquist E.A."/>
            <person name="Lipzen A."/>
            <person name="Lundell T."/>
            <person name="Morin E."/>
            <person name="Murat C."/>
            <person name="Sun H."/>
            <person name="Tunlid A."/>
            <person name="Henrissat B."/>
            <person name="Grigoriev I.V."/>
            <person name="Hibbett D.S."/>
            <person name="Martin F."/>
            <person name="Nordberg H.P."/>
            <person name="Cantor M.N."/>
            <person name="Hua S.X."/>
        </authorList>
    </citation>
    <scope>NUCLEOTIDE SEQUENCE [LARGE SCALE GENOMIC DNA]</scope>
    <source>
        <strain evidence="2 3">F 1598</strain>
    </source>
</reference>
<dbReference type="Proteomes" id="UP000054166">
    <property type="component" value="Unassembled WGS sequence"/>
</dbReference>